<feature type="region of interest" description="Disordered" evidence="4">
    <location>
        <begin position="583"/>
        <end position="618"/>
    </location>
</feature>
<evidence type="ECO:0008006" key="7">
    <source>
        <dbReference type="Google" id="ProtNLM"/>
    </source>
</evidence>
<dbReference type="InterPro" id="IPR005654">
    <property type="entry name" value="ATPase_AFG1-like"/>
</dbReference>
<reference evidence="5 6" key="1">
    <citation type="submission" date="2017-11" db="EMBL/GenBank/DDBJ databases">
        <title>De novo assembly and phasing of dikaryotic genomes from two isolates of Puccinia coronata f. sp. avenae, the causal agent of oat crown rust.</title>
        <authorList>
            <person name="Miller M.E."/>
            <person name="Zhang Y."/>
            <person name="Omidvar V."/>
            <person name="Sperschneider J."/>
            <person name="Schwessinger B."/>
            <person name="Raley C."/>
            <person name="Palmer J.M."/>
            <person name="Garnica D."/>
            <person name="Upadhyaya N."/>
            <person name="Rathjen J."/>
            <person name="Taylor J.M."/>
            <person name="Park R.F."/>
            <person name="Dodds P.N."/>
            <person name="Hirsch C.D."/>
            <person name="Kianian S.F."/>
            <person name="Figueroa M."/>
        </authorList>
    </citation>
    <scope>NUCLEOTIDE SEQUENCE [LARGE SCALE GENOMIC DNA]</scope>
    <source>
        <strain evidence="5">12SD80</strain>
    </source>
</reference>
<evidence type="ECO:0000256" key="2">
    <source>
        <dbReference type="ARBA" id="ARBA00022741"/>
    </source>
</evidence>
<feature type="region of interest" description="Disordered" evidence="4">
    <location>
        <begin position="648"/>
        <end position="672"/>
    </location>
</feature>
<dbReference type="AlphaFoldDB" id="A0A2N5ULC4"/>
<evidence type="ECO:0000256" key="1">
    <source>
        <dbReference type="ARBA" id="ARBA00010322"/>
    </source>
</evidence>
<accession>A0A2N5ULC4</accession>
<dbReference type="NCBIfam" id="NF040713">
    <property type="entry name" value="ZapE"/>
    <property type="match status" value="1"/>
</dbReference>
<dbReference type="GO" id="GO:0005739">
    <property type="term" value="C:mitochondrion"/>
    <property type="evidence" value="ECO:0007669"/>
    <property type="project" value="TreeGrafter"/>
</dbReference>
<proteinExistence type="inferred from homology"/>
<name>A0A2N5ULC4_9BASI</name>
<dbReference type="PANTHER" id="PTHR12169">
    <property type="entry name" value="ATPASE N2B"/>
    <property type="match status" value="1"/>
</dbReference>
<organism evidence="5 6">
    <name type="scientific">Puccinia coronata f. sp. avenae</name>
    <dbReference type="NCBI Taxonomy" id="200324"/>
    <lineage>
        <taxon>Eukaryota</taxon>
        <taxon>Fungi</taxon>
        <taxon>Dikarya</taxon>
        <taxon>Basidiomycota</taxon>
        <taxon>Pucciniomycotina</taxon>
        <taxon>Pucciniomycetes</taxon>
        <taxon>Pucciniales</taxon>
        <taxon>Pucciniaceae</taxon>
        <taxon>Puccinia</taxon>
    </lineage>
</organism>
<dbReference type="SUPFAM" id="SSF52540">
    <property type="entry name" value="P-loop containing nucleoside triphosphate hydrolases"/>
    <property type="match status" value="1"/>
</dbReference>
<evidence type="ECO:0000313" key="5">
    <source>
        <dbReference type="EMBL" id="PLW38558.1"/>
    </source>
</evidence>
<comment type="similarity">
    <text evidence="1">Belongs to the AFG1 ATPase family.</text>
</comment>
<evidence type="ECO:0000313" key="6">
    <source>
        <dbReference type="Proteomes" id="UP000235392"/>
    </source>
</evidence>
<gene>
    <name evidence="5" type="ORF">PCASD_10804</name>
</gene>
<keyword evidence="2" id="KW-0547">Nucleotide-binding</keyword>
<dbReference type="InterPro" id="IPR027417">
    <property type="entry name" value="P-loop_NTPase"/>
</dbReference>
<dbReference type="PANTHER" id="PTHR12169:SF2">
    <property type="entry name" value="AFG1P"/>
    <property type="match status" value="1"/>
</dbReference>
<evidence type="ECO:0000256" key="3">
    <source>
        <dbReference type="ARBA" id="ARBA00022840"/>
    </source>
</evidence>
<feature type="compositionally biased region" description="Polar residues" evidence="4">
    <location>
        <begin position="583"/>
        <end position="597"/>
    </location>
</feature>
<dbReference type="GO" id="GO:0005524">
    <property type="term" value="F:ATP binding"/>
    <property type="evidence" value="ECO:0007669"/>
    <property type="project" value="UniProtKB-KW"/>
</dbReference>
<dbReference type="GO" id="GO:0016887">
    <property type="term" value="F:ATP hydrolysis activity"/>
    <property type="evidence" value="ECO:0007669"/>
    <property type="project" value="InterPro"/>
</dbReference>
<dbReference type="EMBL" id="PGCI01000126">
    <property type="protein sequence ID" value="PLW38558.1"/>
    <property type="molecule type" value="Genomic_DNA"/>
</dbReference>
<feature type="compositionally biased region" description="Acidic residues" evidence="4">
    <location>
        <begin position="600"/>
        <end position="612"/>
    </location>
</feature>
<dbReference type="Proteomes" id="UP000235392">
    <property type="component" value="Unassembled WGS sequence"/>
</dbReference>
<dbReference type="Gene3D" id="3.40.50.300">
    <property type="entry name" value="P-loop containing nucleotide triphosphate hydrolases"/>
    <property type="match status" value="1"/>
</dbReference>
<keyword evidence="3" id="KW-0067">ATP-binding</keyword>
<sequence>MLASSKCFFSTQLQSTDLIQRYQAQLTLGTLRKDAQQTRVIRQLSPLHQTLKNYTPHPRLIPLFDHALLAPSTSNPIATLLNPPASPSTALIEILTHSQHSADRDAPPGFLLTGPPGTGKTLLMDLFFDSLPIQQKFRRHYHHFLLSLYSLVSHRLEQSKLSVEEATEILSLKHQPSGYLPPKQDRARNKALSQGWRSIFAGGKDPRDARLNGPNFVLAQVARDLILNQGWILAFDEIQMVDVAGAGILSRVLEWYWRLGGVIIGTSNRLPEHMYDQGVQKSTVAPFLDRLKIKSPVVSLTSDVDWRLKLSSEFTEGEADAPNVSHWYQNIDLKLWKDLADKHLPSPKTTELVVYGRKVIVSRSDPVSKSAVFTYKELCETALGPADYLKICSTFETILIEGVPVFTTLMKNEARRLITFIDAAYECSVKLHILSTTSIDRLFFPDARDQRNQADMIELETLADVVEELSEPFRPNVSSYQDGLGVGQPKPTDEAQNKNRNKIENMSIEKLAIFSGQDEKYAFDRATSRLFELTKFGGRDSKAWTPLELDLTLKQPSPSSYGTNSTSTQAETAHVLLNPSQKNMGDAIHTTSPGMTSQQDDADVDAQEDEDQPAVTRPKISDVHFWGIVKWGKRAGPQRTADCGILEIEKQPRKNQQHEYNFEQQSKRDDST</sequence>
<comment type="caution">
    <text evidence="5">The sequence shown here is derived from an EMBL/GenBank/DDBJ whole genome shotgun (WGS) entry which is preliminary data.</text>
</comment>
<evidence type="ECO:0000256" key="4">
    <source>
        <dbReference type="SAM" id="MobiDB-lite"/>
    </source>
</evidence>
<dbReference type="Pfam" id="PF03969">
    <property type="entry name" value="AFG1_ATPase"/>
    <property type="match status" value="1"/>
</dbReference>
<protein>
    <recommendedName>
        <fullName evidence="7">AAA+ ATPase domain-containing protein</fullName>
    </recommendedName>
</protein>